<gene>
    <name evidence="1" type="ORF">E0H58_02485</name>
</gene>
<proteinExistence type="predicted"/>
<accession>A0ABY2AE36</accession>
<comment type="caution">
    <text evidence="1">The sequence shown here is derived from an EMBL/GenBank/DDBJ whole genome shotgun (WGS) entry which is preliminary data.</text>
</comment>
<protein>
    <submittedName>
        <fullName evidence="1">Uncharacterized protein</fullName>
    </submittedName>
</protein>
<reference evidence="1 2" key="1">
    <citation type="submission" date="2019-02" db="EMBL/GenBank/DDBJ databases">
        <title>Kribbella capetownensis sp. nov. and Kribbella speibonae sp. nov., isolated from soil.</title>
        <authorList>
            <person name="Curtis S.M."/>
            <person name="Norton I."/>
            <person name="Everest G.J."/>
            <person name="Meyers P.R."/>
        </authorList>
    </citation>
    <scope>NUCLEOTIDE SEQUENCE [LARGE SCALE GENOMIC DNA]</scope>
    <source>
        <strain evidence="1 2">SK5</strain>
    </source>
</reference>
<keyword evidence="2" id="KW-1185">Reference proteome</keyword>
<organism evidence="1 2">
    <name type="scientific">Kribbella speibonae</name>
    <dbReference type="NCBI Taxonomy" id="1572660"/>
    <lineage>
        <taxon>Bacteria</taxon>
        <taxon>Bacillati</taxon>
        <taxon>Actinomycetota</taxon>
        <taxon>Actinomycetes</taxon>
        <taxon>Propionibacteriales</taxon>
        <taxon>Kribbellaceae</taxon>
        <taxon>Kribbella</taxon>
    </lineage>
</organism>
<dbReference type="EMBL" id="SJJY01000001">
    <property type="protein sequence ID" value="TCC26896.1"/>
    <property type="molecule type" value="Genomic_DNA"/>
</dbReference>
<sequence>MQLAIADASWEMASGQVIEVTSFVQLTVDAQSKQLQEQRVTAERQRQLVSEAEAARLESLQRDCLLNASSARLWALMRYPELATGPQGDVVQGIVDDAELNASTRSEASSQHEVAAGLIAWLIGDADDSALGRKMLYNYLGMVGEHELREHLHKLGPIPTDETGPTG</sequence>
<evidence type="ECO:0000313" key="2">
    <source>
        <dbReference type="Proteomes" id="UP000292385"/>
    </source>
</evidence>
<name>A0ABY2AE36_9ACTN</name>
<evidence type="ECO:0000313" key="1">
    <source>
        <dbReference type="EMBL" id="TCC26896.1"/>
    </source>
</evidence>
<dbReference type="Proteomes" id="UP000292385">
    <property type="component" value="Unassembled WGS sequence"/>
</dbReference>